<evidence type="ECO:0000256" key="1">
    <source>
        <dbReference type="SAM" id="MobiDB-lite"/>
    </source>
</evidence>
<dbReference type="Proteomes" id="UP000032180">
    <property type="component" value="Chromosome 9"/>
</dbReference>
<dbReference type="Gramene" id="LPERR09G04110.1">
    <property type="protein sequence ID" value="LPERR09G04110.1"/>
    <property type="gene ID" value="LPERR09G04110"/>
</dbReference>
<dbReference type="EnsemblPlants" id="LPERR09G04110.1">
    <property type="protein sequence ID" value="LPERR09G04110.1"/>
    <property type="gene ID" value="LPERR09G04110"/>
</dbReference>
<feature type="compositionally biased region" description="Pro residues" evidence="1">
    <location>
        <begin position="31"/>
        <end position="50"/>
    </location>
</feature>
<organism evidence="2 3">
    <name type="scientific">Leersia perrieri</name>
    <dbReference type="NCBI Taxonomy" id="77586"/>
    <lineage>
        <taxon>Eukaryota</taxon>
        <taxon>Viridiplantae</taxon>
        <taxon>Streptophyta</taxon>
        <taxon>Embryophyta</taxon>
        <taxon>Tracheophyta</taxon>
        <taxon>Spermatophyta</taxon>
        <taxon>Magnoliopsida</taxon>
        <taxon>Liliopsida</taxon>
        <taxon>Poales</taxon>
        <taxon>Poaceae</taxon>
        <taxon>BOP clade</taxon>
        <taxon>Oryzoideae</taxon>
        <taxon>Oryzeae</taxon>
        <taxon>Oryzinae</taxon>
        <taxon>Leersia</taxon>
    </lineage>
</organism>
<sequence length="186" mass="20125">MDPAHGGSFLRFLQDPGAGPSFLQTGTQPGAVPPPIPFPLFCTQPPPLPAAAPTGPVRAPTRSSTGRRRRVEAVHEAGTRMYYSTEEDLRLLPPLVDELRPPVDPLLPQLDELPPQVDELPPQVDKLLLPDPVADYPRWRPSSTSLSPPHHPRMAEGSGTDVPRICRGADADGSRWGFADADGRRG</sequence>
<name>A0A0D9XCK1_9ORYZ</name>
<evidence type="ECO:0000313" key="3">
    <source>
        <dbReference type="Proteomes" id="UP000032180"/>
    </source>
</evidence>
<dbReference type="HOGENOM" id="CLU_1456460_0_0_1"/>
<evidence type="ECO:0000313" key="2">
    <source>
        <dbReference type="EnsemblPlants" id="LPERR09G04110.1"/>
    </source>
</evidence>
<feature type="region of interest" description="Disordered" evidence="1">
    <location>
        <begin position="135"/>
        <end position="186"/>
    </location>
</feature>
<protein>
    <submittedName>
        <fullName evidence="2">Uncharacterized protein</fullName>
    </submittedName>
</protein>
<reference evidence="3" key="2">
    <citation type="submission" date="2013-12" db="EMBL/GenBank/DDBJ databases">
        <authorList>
            <person name="Yu Y."/>
            <person name="Lee S."/>
            <person name="de Baynast K."/>
            <person name="Wissotski M."/>
            <person name="Liu L."/>
            <person name="Talag J."/>
            <person name="Goicoechea J."/>
            <person name="Angelova A."/>
            <person name="Jetty R."/>
            <person name="Kudrna D."/>
            <person name="Golser W."/>
            <person name="Rivera L."/>
            <person name="Zhang J."/>
            <person name="Wing R."/>
        </authorList>
    </citation>
    <scope>NUCLEOTIDE SEQUENCE</scope>
</reference>
<keyword evidence="3" id="KW-1185">Reference proteome</keyword>
<reference evidence="2" key="3">
    <citation type="submission" date="2015-04" db="UniProtKB">
        <authorList>
            <consortium name="EnsemblPlants"/>
        </authorList>
    </citation>
    <scope>IDENTIFICATION</scope>
</reference>
<feature type="region of interest" description="Disordered" evidence="1">
    <location>
        <begin position="1"/>
        <end position="71"/>
    </location>
</feature>
<proteinExistence type="predicted"/>
<reference evidence="2 3" key="1">
    <citation type="submission" date="2012-08" db="EMBL/GenBank/DDBJ databases">
        <title>Oryza genome evolution.</title>
        <authorList>
            <person name="Wing R.A."/>
        </authorList>
    </citation>
    <scope>NUCLEOTIDE SEQUENCE</scope>
</reference>
<dbReference type="AlphaFoldDB" id="A0A0D9XCK1"/>
<accession>A0A0D9XCK1</accession>